<dbReference type="GO" id="GO:0051082">
    <property type="term" value="F:unfolded protein binding"/>
    <property type="evidence" value="ECO:0007669"/>
    <property type="project" value="InterPro"/>
</dbReference>
<feature type="compositionally biased region" description="Low complexity" evidence="2">
    <location>
        <begin position="111"/>
        <end position="128"/>
    </location>
</feature>
<dbReference type="GO" id="GO:0005829">
    <property type="term" value="C:cytosol"/>
    <property type="evidence" value="ECO:0007669"/>
    <property type="project" value="TreeGrafter"/>
</dbReference>
<dbReference type="CDD" id="cd10747">
    <property type="entry name" value="DnaJ_C"/>
    <property type="match status" value="1"/>
</dbReference>
<evidence type="ECO:0000313" key="4">
    <source>
        <dbReference type="EMBL" id="KAK2659465.1"/>
    </source>
</evidence>
<evidence type="ECO:0000259" key="3">
    <source>
        <dbReference type="Pfam" id="PF01556"/>
    </source>
</evidence>
<dbReference type="AlphaFoldDB" id="A0AAD9XHI8"/>
<dbReference type="InterPro" id="IPR051339">
    <property type="entry name" value="DnaJ_subfamily_B"/>
</dbReference>
<evidence type="ECO:0000313" key="5">
    <source>
        <dbReference type="Proteomes" id="UP001280121"/>
    </source>
</evidence>
<dbReference type="Proteomes" id="UP001280121">
    <property type="component" value="Unassembled WGS sequence"/>
</dbReference>
<dbReference type="EMBL" id="JANJYI010000002">
    <property type="protein sequence ID" value="KAK2659465.1"/>
    <property type="molecule type" value="Genomic_DNA"/>
</dbReference>
<dbReference type="FunFam" id="2.60.260.20:FF:000006">
    <property type="entry name" value="DnaJ subfamily B member 13"/>
    <property type="match status" value="1"/>
</dbReference>
<dbReference type="Pfam" id="PF01556">
    <property type="entry name" value="DnaJ_C"/>
    <property type="match status" value="1"/>
</dbReference>
<dbReference type="FunFam" id="2.60.260.20:FF:000015">
    <property type="entry name" value="Heat shock protein 40"/>
    <property type="match status" value="1"/>
</dbReference>
<gene>
    <name evidence="4" type="ORF">Ddye_005998</name>
</gene>
<dbReference type="PANTHER" id="PTHR24078:SF574">
    <property type="entry name" value="CHAPERONE DNAJ C-TERMINAL DOMAIN-CONTAINING PROTEIN"/>
    <property type="match status" value="1"/>
</dbReference>
<dbReference type="GO" id="GO:0051087">
    <property type="term" value="F:protein-folding chaperone binding"/>
    <property type="evidence" value="ECO:0007669"/>
    <property type="project" value="TreeGrafter"/>
</dbReference>
<keyword evidence="5" id="KW-1185">Reference proteome</keyword>
<dbReference type="GO" id="GO:0006457">
    <property type="term" value="P:protein folding"/>
    <property type="evidence" value="ECO:0007669"/>
    <property type="project" value="InterPro"/>
</dbReference>
<evidence type="ECO:0000256" key="2">
    <source>
        <dbReference type="SAM" id="MobiDB-lite"/>
    </source>
</evidence>
<reference evidence="4" key="1">
    <citation type="journal article" date="2023" name="Plant J.">
        <title>Genome sequences and population genomics provide insights into the demographic history, inbreeding, and mutation load of two 'living fossil' tree species of Dipteronia.</title>
        <authorList>
            <person name="Feng Y."/>
            <person name="Comes H.P."/>
            <person name="Chen J."/>
            <person name="Zhu S."/>
            <person name="Lu R."/>
            <person name="Zhang X."/>
            <person name="Li P."/>
            <person name="Qiu J."/>
            <person name="Olsen K.M."/>
            <person name="Qiu Y."/>
        </authorList>
    </citation>
    <scope>NUCLEOTIDE SEQUENCE</scope>
    <source>
        <strain evidence="4">KIB01</strain>
    </source>
</reference>
<feature type="domain" description="Chaperone DnaJ C-terminal" evidence="3">
    <location>
        <begin position="174"/>
        <end position="331"/>
    </location>
</feature>
<keyword evidence="1" id="KW-0143">Chaperone</keyword>
<feature type="region of interest" description="Disordered" evidence="2">
    <location>
        <begin position="91"/>
        <end position="136"/>
    </location>
</feature>
<dbReference type="InterPro" id="IPR002939">
    <property type="entry name" value="DnaJ_C"/>
</dbReference>
<name>A0AAD9XHI8_9ROSI</name>
<dbReference type="PANTHER" id="PTHR24078">
    <property type="entry name" value="DNAJ HOMOLOG SUBFAMILY C MEMBER"/>
    <property type="match status" value="1"/>
</dbReference>
<feature type="region of interest" description="Disordered" evidence="2">
    <location>
        <begin position="1"/>
        <end position="21"/>
    </location>
</feature>
<proteinExistence type="predicted"/>
<comment type="caution">
    <text evidence="4">The sequence shown here is derived from an EMBL/GenBank/DDBJ whole genome shotgun (WGS) entry which is preliminary data.</text>
</comment>
<dbReference type="SUPFAM" id="SSF49493">
    <property type="entry name" value="HSP40/DnaJ peptide-binding domain"/>
    <property type="match status" value="2"/>
</dbReference>
<sequence>MVDHYPQPGIPRCASFSDSEQTKKKASSIGTIIKFYKLLITRWRRNKKSSFTKDTNFQETTSKNVGEGIDQQEETMNGVHCFGCVGGDNPTAPRGSSKHRSVDGSFPFIPSPLSRSGSRRSPSPTPSSLYRNPCRKSNDSNVFMAAPVSRNASRRSATPIMFSNSMGMVKPPPIEKKLECTLEELCFGCTKKIKITRDVITDSGEIIQEVEVLTIKVKPGWKKGTKITFEGMGNEVPGAYPADIAFVIAEKRHPMFRREGDHLELAIEIPLVKALTGCDISVPLLGGERISLTTDNIIHPGEERIMPGQGMPTKLQGKRGDLKLLFLVQFPKELTDEQRSDVLSILEDSAY</sequence>
<organism evidence="4 5">
    <name type="scientific">Dipteronia dyeriana</name>
    <dbReference type="NCBI Taxonomy" id="168575"/>
    <lineage>
        <taxon>Eukaryota</taxon>
        <taxon>Viridiplantae</taxon>
        <taxon>Streptophyta</taxon>
        <taxon>Embryophyta</taxon>
        <taxon>Tracheophyta</taxon>
        <taxon>Spermatophyta</taxon>
        <taxon>Magnoliopsida</taxon>
        <taxon>eudicotyledons</taxon>
        <taxon>Gunneridae</taxon>
        <taxon>Pentapetalae</taxon>
        <taxon>rosids</taxon>
        <taxon>malvids</taxon>
        <taxon>Sapindales</taxon>
        <taxon>Sapindaceae</taxon>
        <taxon>Hippocastanoideae</taxon>
        <taxon>Acereae</taxon>
        <taxon>Dipteronia</taxon>
    </lineage>
</organism>
<dbReference type="Gene3D" id="2.60.260.20">
    <property type="entry name" value="Urease metallochaperone UreE, N-terminal domain"/>
    <property type="match status" value="2"/>
</dbReference>
<dbReference type="InterPro" id="IPR008971">
    <property type="entry name" value="HSP40/DnaJ_pept-bd"/>
</dbReference>
<evidence type="ECO:0000256" key="1">
    <source>
        <dbReference type="ARBA" id="ARBA00023186"/>
    </source>
</evidence>
<accession>A0AAD9XHI8</accession>
<protein>
    <recommendedName>
        <fullName evidence="3">Chaperone DnaJ C-terminal domain-containing protein</fullName>
    </recommendedName>
</protein>